<name>A0ABW1EV63_9ACTN</name>
<keyword evidence="4 6" id="KW-0472">Membrane</keyword>
<evidence type="ECO:0000313" key="9">
    <source>
        <dbReference type="Proteomes" id="UP001596067"/>
    </source>
</evidence>
<comment type="similarity">
    <text evidence="6">Belongs to the ABC-2 integral membrane protein family.</text>
</comment>
<keyword evidence="9" id="KW-1185">Reference proteome</keyword>
<comment type="caution">
    <text evidence="8">The sequence shown here is derived from an EMBL/GenBank/DDBJ whole genome shotgun (WGS) entry which is preliminary data.</text>
</comment>
<dbReference type="PIRSF" id="PIRSF006648">
    <property type="entry name" value="DrrB"/>
    <property type="match status" value="1"/>
</dbReference>
<feature type="transmembrane region" description="Helical" evidence="6">
    <location>
        <begin position="170"/>
        <end position="189"/>
    </location>
</feature>
<evidence type="ECO:0000256" key="3">
    <source>
        <dbReference type="ARBA" id="ARBA00022989"/>
    </source>
</evidence>
<dbReference type="PRINTS" id="PR00164">
    <property type="entry name" value="ABC2TRNSPORT"/>
</dbReference>
<dbReference type="PANTHER" id="PTHR43229">
    <property type="entry name" value="NODULATION PROTEIN J"/>
    <property type="match status" value="1"/>
</dbReference>
<keyword evidence="3 6" id="KW-1133">Transmembrane helix</keyword>
<dbReference type="InterPro" id="IPR013525">
    <property type="entry name" value="ABC2_TM"/>
</dbReference>
<comment type="subcellular location">
    <subcellularLocation>
        <location evidence="6">Cell membrane</location>
        <topology evidence="6">Multi-pass membrane protein</topology>
    </subcellularLocation>
    <subcellularLocation>
        <location evidence="1">Membrane</location>
        <topology evidence="1">Multi-pass membrane protein</topology>
    </subcellularLocation>
</comment>
<feature type="transmembrane region" description="Helical" evidence="6">
    <location>
        <begin position="102"/>
        <end position="130"/>
    </location>
</feature>
<feature type="domain" description="ABC transmembrane type-2" evidence="7">
    <location>
        <begin position="25"/>
        <end position="261"/>
    </location>
</feature>
<keyword evidence="6" id="KW-1003">Cell membrane</keyword>
<dbReference type="Proteomes" id="UP001596067">
    <property type="component" value="Unassembled WGS sequence"/>
</dbReference>
<accession>A0ABW1EV63</accession>
<feature type="transmembrane region" description="Helical" evidence="6">
    <location>
        <begin position="27"/>
        <end position="47"/>
    </location>
</feature>
<gene>
    <name evidence="8" type="ORF">ACFP0N_08160</name>
</gene>
<dbReference type="PROSITE" id="PS51012">
    <property type="entry name" value="ABC_TM2"/>
    <property type="match status" value="1"/>
</dbReference>
<protein>
    <recommendedName>
        <fullName evidence="6">Transport permease protein</fullName>
    </recommendedName>
</protein>
<proteinExistence type="inferred from homology"/>
<keyword evidence="6" id="KW-0813">Transport</keyword>
<dbReference type="InterPro" id="IPR000412">
    <property type="entry name" value="ABC_2_transport"/>
</dbReference>
<dbReference type="Pfam" id="PF01061">
    <property type="entry name" value="ABC2_membrane"/>
    <property type="match status" value="1"/>
</dbReference>
<dbReference type="PANTHER" id="PTHR43229:SF2">
    <property type="entry name" value="NODULATION PROTEIN J"/>
    <property type="match status" value="1"/>
</dbReference>
<evidence type="ECO:0000256" key="5">
    <source>
        <dbReference type="ARBA" id="ARBA00023251"/>
    </source>
</evidence>
<keyword evidence="2 6" id="KW-0812">Transmembrane</keyword>
<evidence type="ECO:0000256" key="4">
    <source>
        <dbReference type="ARBA" id="ARBA00023136"/>
    </source>
</evidence>
<keyword evidence="5" id="KW-0046">Antibiotic resistance</keyword>
<evidence type="ECO:0000256" key="1">
    <source>
        <dbReference type="ARBA" id="ARBA00004141"/>
    </source>
</evidence>
<sequence length="265" mass="29209">MKSYILGDSIALFGRHMTHLRRTPQKILHVTLMPIMFVILFGYLFGSSMSVPDGDYHEYIMAGIFIQIMLASVVTTGVGVAEDLKNGLVDRFRSMPMAQVSVLLGRTFADVLLNATSCIAMASVGLLIGWRTHTNVFKLLEGFLLIFLLGFVMTWLGSLIGLIVREPQGVNAVAMFVTMPSSFLSATFYPLDNLPGWLQTIAQWNPMTTMATALRELWGNPTANGTDLAFPLRYPVASSLIMLSLLLVVLIPLTTRAYDRAARKG</sequence>
<feature type="transmembrane region" description="Helical" evidence="6">
    <location>
        <begin position="142"/>
        <end position="163"/>
    </location>
</feature>
<evidence type="ECO:0000259" key="7">
    <source>
        <dbReference type="PROSITE" id="PS51012"/>
    </source>
</evidence>
<evidence type="ECO:0000256" key="2">
    <source>
        <dbReference type="ARBA" id="ARBA00022692"/>
    </source>
</evidence>
<dbReference type="InterPro" id="IPR047817">
    <property type="entry name" value="ABC2_TM_bact-type"/>
</dbReference>
<evidence type="ECO:0000256" key="6">
    <source>
        <dbReference type="RuleBase" id="RU361157"/>
    </source>
</evidence>
<evidence type="ECO:0000313" key="8">
    <source>
        <dbReference type="EMBL" id="MFC5884946.1"/>
    </source>
</evidence>
<organism evidence="8 9">
    <name type="scientific">Kitasatospora aburaviensis</name>
    <dbReference type="NCBI Taxonomy" id="67265"/>
    <lineage>
        <taxon>Bacteria</taxon>
        <taxon>Bacillati</taxon>
        <taxon>Actinomycetota</taxon>
        <taxon>Actinomycetes</taxon>
        <taxon>Kitasatosporales</taxon>
        <taxon>Streptomycetaceae</taxon>
        <taxon>Kitasatospora</taxon>
    </lineage>
</organism>
<dbReference type="EMBL" id="JBHSOD010000007">
    <property type="protein sequence ID" value="MFC5884946.1"/>
    <property type="molecule type" value="Genomic_DNA"/>
</dbReference>
<feature type="transmembrane region" description="Helical" evidence="6">
    <location>
        <begin position="59"/>
        <end position="81"/>
    </location>
</feature>
<reference evidence="9" key="1">
    <citation type="journal article" date="2019" name="Int. J. Syst. Evol. Microbiol.">
        <title>The Global Catalogue of Microorganisms (GCM) 10K type strain sequencing project: providing services to taxonomists for standard genome sequencing and annotation.</title>
        <authorList>
            <consortium name="The Broad Institute Genomics Platform"/>
            <consortium name="The Broad Institute Genome Sequencing Center for Infectious Disease"/>
            <person name="Wu L."/>
            <person name="Ma J."/>
        </authorList>
    </citation>
    <scope>NUCLEOTIDE SEQUENCE [LARGE SCALE GENOMIC DNA]</scope>
    <source>
        <strain evidence="9">CGMCC 4.1469</strain>
    </source>
</reference>
<dbReference type="InterPro" id="IPR051784">
    <property type="entry name" value="Nod_factor_ABC_transporter"/>
</dbReference>
<feature type="transmembrane region" description="Helical" evidence="6">
    <location>
        <begin position="234"/>
        <end position="254"/>
    </location>
</feature>
<dbReference type="RefSeq" id="WP_313762813.1">
    <property type="nucleotide sequence ID" value="NZ_BAAAVH010000039.1"/>
</dbReference>